<name>A0ABR2A1H0_9ROSI</name>
<keyword evidence="2" id="KW-1185">Reference proteome</keyword>
<protein>
    <submittedName>
        <fullName evidence="1">Uncharacterized protein</fullName>
    </submittedName>
</protein>
<evidence type="ECO:0000313" key="1">
    <source>
        <dbReference type="EMBL" id="KAK8486850.1"/>
    </source>
</evidence>
<dbReference type="Proteomes" id="UP001396334">
    <property type="component" value="Unassembled WGS sequence"/>
</dbReference>
<dbReference type="EMBL" id="JBBPBN010000423">
    <property type="protein sequence ID" value="KAK8486850.1"/>
    <property type="molecule type" value="Genomic_DNA"/>
</dbReference>
<proteinExistence type="predicted"/>
<gene>
    <name evidence="1" type="ORF">V6N11_063237</name>
</gene>
<evidence type="ECO:0000313" key="2">
    <source>
        <dbReference type="Proteomes" id="UP001396334"/>
    </source>
</evidence>
<comment type="caution">
    <text evidence="1">The sequence shown here is derived from an EMBL/GenBank/DDBJ whole genome shotgun (WGS) entry which is preliminary data.</text>
</comment>
<accession>A0ABR2A1H0</accession>
<organism evidence="1 2">
    <name type="scientific">Hibiscus sabdariffa</name>
    <name type="common">roselle</name>
    <dbReference type="NCBI Taxonomy" id="183260"/>
    <lineage>
        <taxon>Eukaryota</taxon>
        <taxon>Viridiplantae</taxon>
        <taxon>Streptophyta</taxon>
        <taxon>Embryophyta</taxon>
        <taxon>Tracheophyta</taxon>
        <taxon>Spermatophyta</taxon>
        <taxon>Magnoliopsida</taxon>
        <taxon>eudicotyledons</taxon>
        <taxon>Gunneridae</taxon>
        <taxon>Pentapetalae</taxon>
        <taxon>rosids</taxon>
        <taxon>malvids</taxon>
        <taxon>Malvales</taxon>
        <taxon>Malvaceae</taxon>
        <taxon>Malvoideae</taxon>
        <taxon>Hibiscus</taxon>
    </lineage>
</organism>
<reference evidence="1 2" key="1">
    <citation type="journal article" date="2024" name="G3 (Bethesda)">
        <title>Genome assembly of Hibiscus sabdariffa L. provides insights into metabolisms of medicinal natural products.</title>
        <authorList>
            <person name="Kim T."/>
        </authorList>
    </citation>
    <scope>NUCLEOTIDE SEQUENCE [LARGE SCALE GENOMIC DNA]</scope>
    <source>
        <strain evidence="1">TK-2024</strain>
        <tissue evidence="1">Old leaves</tissue>
    </source>
</reference>
<sequence length="80" mass="8933">MEVHQTEVLVALLCSNLGIAGSRRSRSNYSHSELSGDVLNFPHDNAKKIVHGDTVLTEKDILWRKPEKAPVKKSPRSENP</sequence>